<dbReference type="InterPro" id="IPR013785">
    <property type="entry name" value="Aldolase_TIM"/>
</dbReference>
<evidence type="ECO:0000256" key="2">
    <source>
        <dbReference type="ARBA" id="ARBA00012830"/>
    </source>
</evidence>
<evidence type="ECO:0000313" key="11">
    <source>
        <dbReference type="EMBL" id="VFU12023.1"/>
    </source>
</evidence>
<evidence type="ECO:0000256" key="8">
    <source>
        <dbReference type="ARBA" id="ARBA00047851"/>
    </source>
</evidence>
<evidence type="ECO:0000256" key="6">
    <source>
        <dbReference type="ARBA" id="ARBA00022977"/>
    </source>
</evidence>
<dbReference type="NCBIfam" id="TIGR00693">
    <property type="entry name" value="thiE"/>
    <property type="match status" value="1"/>
</dbReference>
<dbReference type="InterPro" id="IPR022998">
    <property type="entry name" value="ThiamineP_synth_TenI"/>
</dbReference>
<organism evidence="11">
    <name type="scientific">anaerobic digester metagenome</name>
    <dbReference type="NCBI Taxonomy" id="1263854"/>
    <lineage>
        <taxon>unclassified sequences</taxon>
        <taxon>metagenomes</taxon>
        <taxon>ecological metagenomes</taxon>
    </lineage>
</organism>
<dbReference type="EC" id="2.5.1.3" evidence="2"/>
<dbReference type="HAMAP" id="MF_00097">
    <property type="entry name" value="TMP_synthase"/>
    <property type="match status" value="1"/>
</dbReference>
<accession>A0A485LVW6</accession>
<reference evidence="11" key="1">
    <citation type="submission" date="2019-03" db="EMBL/GenBank/DDBJ databases">
        <authorList>
            <person name="Hao L."/>
        </authorList>
    </citation>
    <scope>NUCLEOTIDE SEQUENCE</scope>
</reference>
<comment type="catalytic activity">
    <reaction evidence="7">
        <text>4-methyl-5-(2-phosphooxyethyl)-thiazole + 4-amino-2-methyl-5-(diphosphooxymethyl)pyrimidine + H(+) = thiamine phosphate + diphosphate</text>
        <dbReference type="Rhea" id="RHEA:22328"/>
        <dbReference type="ChEBI" id="CHEBI:15378"/>
        <dbReference type="ChEBI" id="CHEBI:33019"/>
        <dbReference type="ChEBI" id="CHEBI:37575"/>
        <dbReference type="ChEBI" id="CHEBI:57841"/>
        <dbReference type="ChEBI" id="CHEBI:58296"/>
        <dbReference type="EC" id="2.5.1.3"/>
    </reaction>
</comment>
<dbReference type="InterPro" id="IPR036206">
    <property type="entry name" value="ThiamineP_synth_sf"/>
</dbReference>
<dbReference type="GO" id="GO:0009229">
    <property type="term" value="P:thiamine diphosphate biosynthetic process"/>
    <property type="evidence" value="ECO:0007669"/>
    <property type="project" value="UniProtKB-UniPathway"/>
</dbReference>
<dbReference type="CDD" id="cd00564">
    <property type="entry name" value="TMP_TenI"/>
    <property type="match status" value="1"/>
</dbReference>
<dbReference type="GO" id="GO:0004789">
    <property type="term" value="F:thiamine-phosphate diphosphorylase activity"/>
    <property type="evidence" value="ECO:0007669"/>
    <property type="project" value="UniProtKB-EC"/>
</dbReference>
<evidence type="ECO:0000256" key="7">
    <source>
        <dbReference type="ARBA" id="ARBA00047334"/>
    </source>
</evidence>
<dbReference type="FunFam" id="3.20.20.70:FF:000096">
    <property type="entry name" value="Thiamine-phosphate synthase"/>
    <property type="match status" value="1"/>
</dbReference>
<comment type="catalytic activity">
    <reaction evidence="8">
        <text>2-(2-carboxy-4-methylthiazol-5-yl)ethyl phosphate + 4-amino-2-methyl-5-(diphosphooxymethyl)pyrimidine + 2 H(+) = thiamine phosphate + CO2 + diphosphate</text>
        <dbReference type="Rhea" id="RHEA:47848"/>
        <dbReference type="ChEBI" id="CHEBI:15378"/>
        <dbReference type="ChEBI" id="CHEBI:16526"/>
        <dbReference type="ChEBI" id="CHEBI:33019"/>
        <dbReference type="ChEBI" id="CHEBI:37575"/>
        <dbReference type="ChEBI" id="CHEBI:57841"/>
        <dbReference type="ChEBI" id="CHEBI:62890"/>
        <dbReference type="EC" id="2.5.1.3"/>
    </reaction>
</comment>
<evidence type="ECO:0000256" key="5">
    <source>
        <dbReference type="ARBA" id="ARBA00022842"/>
    </source>
</evidence>
<dbReference type="UniPathway" id="UPA00060">
    <property type="reaction ID" value="UER00141"/>
</dbReference>
<protein>
    <recommendedName>
        <fullName evidence="2">thiamine phosphate synthase</fullName>
        <ecNumber evidence="2">2.5.1.3</ecNumber>
    </recommendedName>
</protein>
<dbReference type="GO" id="GO:0009228">
    <property type="term" value="P:thiamine biosynthetic process"/>
    <property type="evidence" value="ECO:0007669"/>
    <property type="project" value="UniProtKB-KW"/>
</dbReference>
<dbReference type="Gene3D" id="3.20.20.70">
    <property type="entry name" value="Aldolase class I"/>
    <property type="match status" value="1"/>
</dbReference>
<keyword evidence="6" id="KW-0784">Thiamine biosynthesis</keyword>
<sequence>MHLDYTLYLVTDRSWLKGRDFFGAVEEALQGGVSLVQLREKEVSSRDFYNIAMKMKELAASYNVPLIVNDRLDIALAVDAAGLHIGQEDLPIEVARKIMGPGKIIGYSVSNVEQAVFGEKHGADYLGAGPVYYTASKSDAGKPIGVDGLKLIKESVKIPVVAIGGVGLNNLEQVKKTGIAGVSVISAILGSREIRSAAREFIVAWKK</sequence>
<feature type="domain" description="Thiamine phosphate synthase/TenI" evidence="10">
    <location>
        <begin position="7"/>
        <end position="188"/>
    </location>
</feature>
<keyword evidence="4" id="KW-0479">Metal-binding</keyword>
<comment type="pathway">
    <text evidence="1">Cofactor biosynthesis; thiamine diphosphate biosynthesis; thiamine phosphate from 4-amino-2-methyl-5-diphosphomethylpyrimidine and 4-methyl-5-(2-phosphoethyl)-thiazole: step 1/1.</text>
</comment>
<comment type="catalytic activity">
    <reaction evidence="9">
        <text>2-[(2R,5Z)-2-carboxy-4-methylthiazol-5(2H)-ylidene]ethyl phosphate + 4-amino-2-methyl-5-(diphosphooxymethyl)pyrimidine + 2 H(+) = thiamine phosphate + CO2 + diphosphate</text>
        <dbReference type="Rhea" id="RHEA:47844"/>
        <dbReference type="ChEBI" id="CHEBI:15378"/>
        <dbReference type="ChEBI" id="CHEBI:16526"/>
        <dbReference type="ChEBI" id="CHEBI:33019"/>
        <dbReference type="ChEBI" id="CHEBI:37575"/>
        <dbReference type="ChEBI" id="CHEBI:57841"/>
        <dbReference type="ChEBI" id="CHEBI:62899"/>
        <dbReference type="EC" id="2.5.1.3"/>
    </reaction>
</comment>
<keyword evidence="3 11" id="KW-0808">Transferase</keyword>
<dbReference type="InterPro" id="IPR034291">
    <property type="entry name" value="TMP_synthase"/>
</dbReference>
<dbReference type="Pfam" id="PF02581">
    <property type="entry name" value="TMP-TENI"/>
    <property type="match status" value="1"/>
</dbReference>
<evidence type="ECO:0000256" key="1">
    <source>
        <dbReference type="ARBA" id="ARBA00005165"/>
    </source>
</evidence>
<dbReference type="SUPFAM" id="SSF51391">
    <property type="entry name" value="Thiamin phosphate synthase"/>
    <property type="match status" value="1"/>
</dbReference>
<dbReference type="GO" id="GO:0005737">
    <property type="term" value="C:cytoplasm"/>
    <property type="evidence" value="ECO:0007669"/>
    <property type="project" value="TreeGrafter"/>
</dbReference>
<dbReference type="EMBL" id="CAADRN010000058">
    <property type="protein sequence ID" value="VFU12023.1"/>
    <property type="molecule type" value="Genomic_DNA"/>
</dbReference>
<dbReference type="GO" id="GO:0046872">
    <property type="term" value="F:metal ion binding"/>
    <property type="evidence" value="ECO:0007669"/>
    <property type="project" value="UniProtKB-KW"/>
</dbReference>
<evidence type="ECO:0000256" key="4">
    <source>
        <dbReference type="ARBA" id="ARBA00022723"/>
    </source>
</evidence>
<evidence type="ECO:0000256" key="3">
    <source>
        <dbReference type="ARBA" id="ARBA00022679"/>
    </source>
</evidence>
<gene>
    <name evidence="11" type="primary">thiE</name>
    <name evidence="11" type="ORF">SCFA_1500004</name>
</gene>
<dbReference type="PANTHER" id="PTHR20857">
    <property type="entry name" value="THIAMINE-PHOSPHATE PYROPHOSPHORYLASE"/>
    <property type="match status" value="1"/>
</dbReference>
<dbReference type="AlphaFoldDB" id="A0A485LVW6"/>
<dbReference type="PANTHER" id="PTHR20857:SF23">
    <property type="entry name" value="THIAMINE BIOSYNTHETIC BIFUNCTIONAL ENZYME"/>
    <property type="match status" value="1"/>
</dbReference>
<evidence type="ECO:0000259" key="10">
    <source>
        <dbReference type="Pfam" id="PF02581"/>
    </source>
</evidence>
<name>A0A485LVW6_9ZZZZ</name>
<keyword evidence="5" id="KW-0460">Magnesium</keyword>
<evidence type="ECO:0000256" key="9">
    <source>
        <dbReference type="ARBA" id="ARBA00047883"/>
    </source>
</evidence>
<proteinExistence type="inferred from homology"/>